<proteinExistence type="predicted"/>
<feature type="compositionally biased region" description="Polar residues" evidence="2">
    <location>
        <begin position="853"/>
        <end position="871"/>
    </location>
</feature>
<feature type="compositionally biased region" description="Polar residues" evidence="2">
    <location>
        <begin position="670"/>
        <end position="689"/>
    </location>
</feature>
<evidence type="ECO:0000256" key="2">
    <source>
        <dbReference type="SAM" id="MobiDB-lite"/>
    </source>
</evidence>
<accession>A0A5K4ENJ7</accession>
<dbReference type="InParanoid" id="A0A5K4ENJ7"/>
<dbReference type="Pfam" id="PF13598">
    <property type="entry name" value="DUF4139"/>
    <property type="match status" value="1"/>
</dbReference>
<dbReference type="STRING" id="6183.A0A5K4ENJ7"/>
<feature type="region of interest" description="Disordered" evidence="2">
    <location>
        <begin position="668"/>
        <end position="689"/>
    </location>
</feature>
<feature type="region of interest" description="Disordered" evidence="2">
    <location>
        <begin position="230"/>
        <end position="291"/>
    </location>
</feature>
<feature type="compositionally biased region" description="Polar residues" evidence="2">
    <location>
        <begin position="70"/>
        <end position="80"/>
    </location>
</feature>
<organism evidence="5 6">
    <name type="scientific">Schistosoma mansoni</name>
    <name type="common">Blood fluke</name>
    <dbReference type="NCBI Taxonomy" id="6183"/>
    <lineage>
        <taxon>Eukaryota</taxon>
        <taxon>Metazoa</taxon>
        <taxon>Spiralia</taxon>
        <taxon>Lophotrochozoa</taxon>
        <taxon>Platyhelminthes</taxon>
        <taxon>Trematoda</taxon>
        <taxon>Digenea</taxon>
        <taxon>Strigeidida</taxon>
        <taxon>Schistosomatoidea</taxon>
        <taxon>Schistosomatidae</taxon>
        <taxon>Schistosoma</taxon>
    </lineage>
</organism>
<dbReference type="AlphaFoldDB" id="A0A5K4ENJ7"/>
<dbReference type="ExpressionAtlas" id="A0A5K4ENJ7">
    <property type="expression patterns" value="baseline"/>
</dbReference>
<name>A0A5K4ENJ7_SCHMA</name>
<feature type="coiled-coil region" evidence="1">
    <location>
        <begin position="381"/>
        <end position="408"/>
    </location>
</feature>
<keyword evidence="5" id="KW-1185">Reference proteome</keyword>
<feature type="region of interest" description="Disordered" evidence="2">
    <location>
        <begin position="853"/>
        <end position="882"/>
    </location>
</feature>
<feature type="region of interest" description="Disordered" evidence="2">
    <location>
        <begin position="741"/>
        <end position="760"/>
    </location>
</feature>
<evidence type="ECO:0000256" key="1">
    <source>
        <dbReference type="SAM" id="Coils"/>
    </source>
</evidence>
<feature type="compositionally biased region" description="Low complexity" evidence="2">
    <location>
        <begin position="230"/>
        <end position="245"/>
    </location>
</feature>
<keyword evidence="1" id="KW-0175">Coiled coil</keyword>
<feature type="compositionally biased region" description="Gly residues" evidence="2">
    <location>
        <begin position="266"/>
        <end position="291"/>
    </location>
</feature>
<evidence type="ECO:0000259" key="4">
    <source>
        <dbReference type="Pfam" id="PF13600"/>
    </source>
</evidence>
<reference evidence="5" key="1">
    <citation type="journal article" date="2012" name="PLoS Negl. Trop. Dis.">
        <title>A systematically improved high quality genome and transcriptome of the human blood fluke Schistosoma mansoni.</title>
        <authorList>
            <person name="Protasio A.V."/>
            <person name="Tsai I.J."/>
            <person name="Babbage A."/>
            <person name="Nichol S."/>
            <person name="Hunt M."/>
            <person name="Aslett M.A."/>
            <person name="De Silva N."/>
            <person name="Velarde G.S."/>
            <person name="Anderson T.J."/>
            <person name="Clark R.C."/>
            <person name="Davidson C."/>
            <person name="Dillon G.P."/>
            <person name="Holroyd N.E."/>
            <person name="LoVerde P.T."/>
            <person name="Lloyd C."/>
            <person name="McQuillan J."/>
            <person name="Oliveira G."/>
            <person name="Otto T.D."/>
            <person name="Parker-Manuel S.J."/>
            <person name="Quail M.A."/>
            <person name="Wilson R.A."/>
            <person name="Zerlotini A."/>
            <person name="Dunne D.W."/>
            <person name="Berriman M."/>
        </authorList>
    </citation>
    <scope>NUCLEOTIDE SEQUENCE [LARGE SCALE GENOMIC DNA]</scope>
    <source>
        <strain evidence="5">Puerto Rican</strain>
    </source>
</reference>
<protein>
    <submittedName>
        <fullName evidence="6">DUF4139 domain-containing protein</fullName>
    </submittedName>
</protein>
<dbReference type="Proteomes" id="UP000008854">
    <property type="component" value="Unassembled WGS sequence"/>
</dbReference>
<dbReference type="InterPro" id="IPR037291">
    <property type="entry name" value="DUF4139"/>
</dbReference>
<dbReference type="WBParaSite" id="Smp_139100.1">
    <property type="protein sequence ID" value="Smp_139100.1"/>
    <property type="gene ID" value="Smp_139100"/>
</dbReference>
<dbReference type="InterPro" id="IPR025554">
    <property type="entry name" value="DUF4140"/>
</dbReference>
<feature type="coiled-coil region" evidence="1">
    <location>
        <begin position="515"/>
        <end position="549"/>
    </location>
</feature>
<evidence type="ECO:0000259" key="3">
    <source>
        <dbReference type="Pfam" id="PF13598"/>
    </source>
</evidence>
<dbReference type="InterPro" id="IPR011935">
    <property type="entry name" value="CHP02231"/>
</dbReference>
<sequence length="1148" mass="127315">MSTTVGVSDITADQSEINRESYISYPSYEIDNTPSQSSFGHLNHLNHDEYQTRLNGGEDEYLPGDIKENISGNNNSNEDIPTNDDRSEYTNMKTEESYHDSTCPSHSEQELDQDILKNEHGKNELIPEQNMECLNIQNVENQQKLSFNQIKEDLEKKNVIGSLQPLRPEQYIMHHQAGLIKQQEMLVLNPQTGDVLSDQYSSHHQTNTITTGGTHHFARNITSTNSVVVPSGGNVSGPPVGSGTVAGQQKGSTIYPKTGQNPIDGGTNGGVGANSSGSAGGGPSKSGTLVGGGLDRSRQVYNMFECQMSQLTVFLDRALICRRIRPRFNASDITEVVFEHLSPAIDKDSIRVEIRGAATILDVSFSAKSLSGEEDTWSQCVNELLVELRQCRRRADNLVNRIIRTEKQRCVLETFADSLSRREDEILLGGSHYGHTTLNNIPNHTGVVDQVNNISSQGATLSGGTTPANAQMAATTAEHKCINDVTNPYDPKNVETLHKFLEIYKDEAERFDTVLMDTTEELEQVRTRIETLEKEVRDIELKQDEHLARELSVLVEPRETGQVEMLVSYVVNRCGWKPAYDIRIFNNDGTMKIVYYGMVQQATGEDWETRYMTLSTAQPGIGGTVPHLGIQRVHFRRDHSPAIPISRNAISSTSVTTGYSSGGMTSTTTIPASTGHQISGASSTGKNTRSCTKLGAFKRSNRTPGTNINEIDRVGSMDNEVKLLMLFPYISPDSSRQLQSVDKSNLNEKTSRLPSAGTTPTYSKRISANAAVFYQTPPLQRPDFTRGLNDNISYEMTDRLSEYYDNSTEYCSTLGRSDSMASTTLHSSLGRRNKLHPRSKSRETIRTITQRDGITPSGTLQRGGSIESTYATGLRSSSTRPISRRTLGSSMLFNSVTSQSPLLTNRTSNLMNSQPALLPTPQQPTPSVGTVATIQLEVPRPPAIIRCDNEPNRVTVGLLDLQPRYEYVTVPKRSLYAYLKATAVNNTEFSILAGPTNIYADNTFIGKSEIRAVAPGEEFNCHLGAENGIKILYRPLFKYREGTGSSGKNATMTFKQLIEVRNTFDRRVRLMVVDQVPVSAEDKIKVNLLEPTIKHPEKYDKNRPIRMNKFNNVEWDLDLGPGEIRELTLKYSVEHPINEDLDVSVSEN</sequence>
<dbReference type="PANTHER" id="PTHR31005">
    <property type="entry name" value="DUF4139 DOMAIN-CONTAINING PROTEIN"/>
    <property type="match status" value="1"/>
</dbReference>
<feature type="domain" description="DUF4139" evidence="3">
    <location>
        <begin position="567"/>
        <end position="1136"/>
    </location>
</feature>
<dbReference type="PANTHER" id="PTHR31005:SF8">
    <property type="entry name" value="DUF4139 DOMAIN-CONTAINING PROTEIN"/>
    <property type="match status" value="1"/>
</dbReference>
<feature type="domain" description="DUF4140" evidence="4">
    <location>
        <begin position="312"/>
        <end position="408"/>
    </location>
</feature>
<reference evidence="6" key="2">
    <citation type="submission" date="2019-11" db="UniProtKB">
        <authorList>
            <consortium name="WormBaseParasite"/>
        </authorList>
    </citation>
    <scope>IDENTIFICATION</scope>
    <source>
        <strain evidence="6">Puerto Rican</strain>
    </source>
</reference>
<dbReference type="Pfam" id="PF13600">
    <property type="entry name" value="DUF4140"/>
    <property type="match status" value="1"/>
</dbReference>
<evidence type="ECO:0000313" key="5">
    <source>
        <dbReference type="Proteomes" id="UP000008854"/>
    </source>
</evidence>
<dbReference type="NCBIfam" id="TIGR02231">
    <property type="entry name" value="mucoidy inhibitor MuiA family protein"/>
    <property type="match status" value="1"/>
</dbReference>
<feature type="region of interest" description="Disordered" evidence="2">
    <location>
        <begin position="54"/>
        <end position="84"/>
    </location>
</feature>
<evidence type="ECO:0000313" key="6">
    <source>
        <dbReference type="WBParaSite" id="Smp_139100.1"/>
    </source>
</evidence>